<dbReference type="SUPFAM" id="SSF48179">
    <property type="entry name" value="6-phosphogluconate dehydrogenase C-terminal domain-like"/>
    <property type="match status" value="1"/>
</dbReference>
<dbReference type="Pfam" id="PF03720">
    <property type="entry name" value="UDPG_MGDP_dh_C"/>
    <property type="match status" value="1"/>
</dbReference>
<organism evidence="2 3">
    <name type="scientific">Tectimicrobiota bacterium</name>
    <dbReference type="NCBI Taxonomy" id="2528274"/>
    <lineage>
        <taxon>Bacteria</taxon>
        <taxon>Pseudomonadati</taxon>
        <taxon>Nitrospinota/Tectimicrobiota group</taxon>
        <taxon>Candidatus Tectimicrobiota</taxon>
    </lineage>
</organism>
<protein>
    <submittedName>
        <fullName evidence="2">UDP-N-acetyl-D-glucosamine dehydrogenase</fullName>
    </submittedName>
</protein>
<dbReference type="GO" id="GO:0016628">
    <property type="term" value="F:oxidoreductase activity, acting on the CH-CH group of donors, NAD or NADP as acceptor"/>
    <property type="evidence" value="ECO:0007669"/>
    <property type="project" value="InterPro"/>
</dbReference>
<dbReference type="InterPro" id="IPR008927">
    <property type="entry name" value="6-PGluconate_DH-like_C_sf"/>
</dbReference>
<dbReference type="InterPro" id="IPR014027">
    <property type="entry name" value="UDP-Glc/GDP-Man_DH_C"/>
</dbReference>
<dbReference type="GO" id="GO:0000271">
    <property type="term" value="P:polysaccharide biosynthetic process"/>
    <property type="evidence" value="ECO:0007669"/>
    <property type="project" value="InterPro"/>
</dbReference>
<dbReference type="PANTHER" id="PTHR43491">
    <property type="entry name" value="UDP-N-ACETYL-D-MANNOSAMINE DEHYDROGENASE"/>
    <property type="match status" value="1"/>
</dbReference>
<accession>A0A932CRH8</accession>
<proteinExistence type="predicted"/>
<feature type="domain" description="UDP-glucose/GDP-mannose dehydrogenase C-terminal" evidence="1">
    <location>
        <begin position="73"/>
        <end position="167"/>
    </location>
</feature>
<dbReference type="InterPro" id="IPR028359">
    <property type="entry name" value="UDP_ManNAc/GlcNAc_DH"/>
</dbReference>
<name>A0A932CRH8_UNCTE</name>
<dbReference type="PIRSF" id="PIRSF000124">
    <property type="entry name" value="UDPglc_GDPman_dh"/>
    <property type="match status" value="1"/>
</dbReference>
<sequence length="178" mass="20158">FGFMPFYPGPGLGGHCIPIDPHYLAWKLKTLDYKARFIELASEINADMPFHVVSKIADVLNCDKKSLNGSRILILGVSYKRDVNDVRESPALDIIKLLQQRLATVFYHDPYVPKLDTNLEVTYLDLTAENLQQMDCVVIVTDHSGFDCAWIVDHSRRIVDTRNATKGIVRGKEKVVKL</sequence>
<evidence type="ECO:0000259" key="1">
    <source>
        <dbReference type="SMART" id="SM00984"/>
    </source>
</evidence>
<dbReference type="InterPro" id="IPR014026">
    <property type="entry name" value="UDP-Glc/GDP-Man_DH_dimer"/>
</dbReference>
<evidence type="ECO:0000313" key="3">
    <source>
        <dbReference type="Proteomes" id="UP000769766"/>
    </source>
</evidence>
<gene>
    <name evidence="2" type="ORF">HYY20_10405</name>
</gene>
<dbReference type="InterPro" id="IPR036220">
    <property type="entry name" value="UDP-Glc/GDP-Man_DH_C_sf"/>
</dbReference>
<dbReference type="PANTHER" id="PTHR43491:SF1">
    <property type="entry name" value="UDP-N-ACETYL-D-MANNOSAMINE DEHYDROGENASE"/>
    <property type="match status" value="1"/>
</dbReference>
<dbReference type="InterPro" id="IPR017476">
    <property type="entry name" value="UDP-Glc/GDP-Man"/>
</dbReference>
<dbReference type="SMART" id="SM00984">
    <property type="entry name" value="UDPG_MGDP_dh_C"/>
    <property type="match status" value="1"/>
</dbReference>
<dbReference type="GO" id="GO:0051287">
    <property type="term" value="F:NAD binding"/>
    <property type="evidence" value="ECO:0007669"/>
    <property type="project" value="InterPro"/>
</dbReference>
<dbReference type="PIRSF" id="PIRSF500136">
    <property type="entry name" value="UDP_ManNAc_DH"/>
    <property type="match status" value="1"/>
</dbReference>
<evidence type="ECO:0000313" key="2">
    <source>
        <dbReference type="EMBL" id="MBI2877282.1"/>
    </source>
</evidence>
<dbReference type="EMBL" id="JACPRF010000316">
    <property type="protein sequence ID" value="MBI2877282.1"/>
    <property type="molecule type" value="Genomic_DNA"/>
</dbReference>
<reference evidence="2" key="1">
    <citation type="submission" date="2020-07" db="EMBL/GenBank/DDBJ databases">
        <title>Huge and variable diversity of episymbiotic CPR bacteria and DPANN archaea in groundwater ecosystems.</title>
        <authorList>
            <person name="He C.Y."/>
            <person name="Keren R."/>
            <person name="Whittaker M."/>
            <person name="Farag I.F."/>
            <person name="Doudna J."/>
            <person name="Cate J.H.D."/>
            <person name="Banfield J.F."/>
        </authorList>
    </citation>
    <scope>NUCLEOTIDE SEQUENCE</scope>
    <source>
        <strain evidence="2">NC_groundwater_672_Ag_B-0.1um_62_36</strain>
    </source>
</reference>
<dbReference type="GO" id="GO:0016616">
    <property type="term" value="F:oxidoreductase activity, acting on the CH-OH group of donors, NAD or NADP as acceptor"/>
    <property type="evidence" value="ECO:0007669"/>
    <property type="project" value="InterPro"/>
</dbReference>
<dbReference type="Pfam" id="PF00984">
    <property type="entry name" value="UDPG_MGDP_dh"/>
    <property type="match status" value="1"/>
</dbReference>
<dbReference type="Proteomes" id="UP000769766">
    <property type="component" value="Unassembled WGS sequence"/>
</dbReference>
<dbReference type="AlphaFoldDB" id="A0A932CRH8"/>
<dbReference type="Gene3D" id="3.40.50.720">
    <property type="entry name" value="NAD(P)-binding Rossmann-like Domain"/>
    <property type="match status" value="1"/>
</dbReference>
<feature type="non-terminal residue" evidence="2">
    <location>
        <position position="1"/>
    </location>
</feature>
<comment type="caution">
    <text evidence="2">The sequence shown here is derived from an EMBL/GenBank/DDBJ whole genome shotgun (WGS) entry which is preliminary data.</text>
</comment>
<dbReference type="SUPFAM" id="SSF52413">
    <property type="entry name" value="UDP-glucose/GDP-mannose dehydrogenase C-terminal domain"/>
    <property type="match status" value="1"/>
</dbReference>